<name>A0A3E0VBK8_9MICO</name>
<dbReference type="OrthoDB" id="4748714at2"/>
<evidence type="ECO:0000313" key="1">
    <source>
        <dbReference type="EMBL" id="RFA06888.1"/>
    </source>
</evidence>
<organism evidence="1 2">
    <name type="scientific">Subtercola boreus</name>
    <dbReference type="NCBI Taxonomy" id="120213"/>
    <lineage>
        <taxon>Bacteria</taxon>
        <taxon>Bacillati</taxon>
        <taxon>Actinomycetota</taxon>
        <taxon>Actinomycetes</taxon>
        <taxon>Micrococcales</taxon>
        <taxon>Microbacteriaceae</taxon>
        <taxon>Subtercola</taxon>
    </lineage>
</organism>
<comment type="caution">
    <text evidence="1">The sequence shown here is derived from an EMBL/GenBank/DDBJ whole genome shotgun (WGS) entry which is preliminary data.</text>
</comment>
<reference evidence="1 2" key="1">
    <citation type="submission" date="2017-04" db="EMBL/GenBank/DDBJ databases">
        <title>Comparative genome analysis of Subtercola boreus.</title>
        <authorList>
            <person name="Cho Y.-J."/>
            <person name="Cho A."/>
            <person name="Kim O.-S."/>
            <person name="Lee J.-I."/>
        </authorList>
    </citation>
    <scope>NUCLEOTIDE SEQUENCE [LARGE SCALE GENOMIC DNA]</scope>
    <source>
        <strain evidence="1 2">P27444</strain>
    </source>
</reference>
<dbReference type="EMBL" id="NBXA01000038">
    <property type="protein sequence ID" value="RFA06888.1"/>
    <property type="molecule type" value="Genomic_DNA"/>
</dbReference>
<proteinExistence type="predicted"/>
<dbReference type="AlphaFoldDB" id="A0A3E0VBK8"/>
<evidence type="ECO:0000313" key="2">
    <source>
        <dbReference type="Proteomes" id="UP000256709"/>
    </source>
</evidence>
<accession>A0A3E0VBK8</accession>
<sequence>MSTTTQRPGLRAHEDSVRFTQPELVSALREILGSKLVAYLGRVTSTRQVAEWASGETKLSADKLDRLRTAYFIAGLLREREGSATVQSWFKGMNPQLDDVAPAQLLREEPIDTAGPAVVAAARAFAFIG</sequence>
<dbReference type="Proteomes" id="UP000256709">
    <property type="component" value="Unassembled WGS sequence"/>
</dbReference>
<gene>
    <name evidence="1" type="ORF">B7R21_17925</name>
</gene>
<protein>
    <submittedName>
        <fullName evidence="1">Uncharacterized protein</fullName>
    </submittedName>
</protein>